<dbReference type="OrthoDB" id="103349at2759"/>
<comment type="similarity">
    <text evidence="2">Belongs to the sulfatase family.</text>
</comment>
<dbReference type="Proteomes" id="UP000014760">
    <property type="component" value="Unassembled WGS sequence"/>
</dbReference>
<dbReference type="PANTHER" id="PTHR10342:SF273">
    <property type="entry name" value="RE14504P"/>
    <property type="match status" value="1"/>
</dbReference>
<evidence type="ECO:0000313" key="11">
    <source>
        <dbReference type="Proteomes" id="UP000014760"/>
    </source>
</evidence>
<keyword evidence="3" id="KW-0479">Metal-binding</keyword>
<proteinExistence type="inferred from homology"/>
<dbReference type="GO" id="GO:0008484">
    <property type="term" value="F:sulfuric ester hydrolase activity"/>
    <property type="evidence" value="ECO:0007669"/>
    <property type="project" value="InterPro"/>
</dbReference>
<dbReference type="Pfam" id="PF00884">
    <property type="entry name" value="Sulfatase"/>
    <property type="match status" value="1"/>
</dbReference>
<name>R7TPT7_CAPTE</name>
<dbReference type="SUPFAM" id="SSF53649">
    <property type="entry name" value="Alkaline phosphatase-like"/>
    <property type="match status" value="1"/>
</dbReference>
<dbReference type="EMBL" id="KB309073">
    <property type="protein sequence ID" value="ELT95582.1"/>
    <property type="molecule type" value="Genomic_DNA"/>
</dbReference>
<dbReference type="PROSITE" id="PS00523">
    <property type="entry name" value="SULFATASE_1"/>
    <property type="match status" value="1"/>
</dbReference>
<feature type="domain" description="Sulfatase N-terminal" evidence="8">
    <location>
        <begin position="26"/>
        <end position="357"/>
    </location>
</feature>
<dbReference type="InterPro" id="IPR047115">
    <property type="entry name" value="ARSB"/>
</dbReference>
<reference evidence="9 11" key="2">
    <citation type="journal article" date="2013" name="Nature">
        <title>Insights into bilaterian evolution from three spiralian genomes.</title>
        <authorList>
            <person name="Simakov O."/>
            <person name="Marletaz F."/>
            <person name="Cho S.J."/>
            <person name="Edsinger-Gonzales E."/>
            <person name="Havlak P."/>
            <person name="Hellsten U."/>
            <person name="Kuo D.H."/>
            <person name="Larsson T."/>
            <person name="Lv J."/>
            <person name="Arendt D."/>
            <person name="Savage R."/>
            <person name="Osoegawa K."/>
            <person name="de Jong P."/>
            <person name="Grimwood J."/>
            <person name="Chapman J.A."/>
            <person name="Shapiro H."/>
            <person name="Aerts A."/>
            <person name="Otillar R.P."/>
            <person name="Terry A.Y."/>
            <person name="Boore J.L."/>
            <person name="Grigoriev I.V."/>
            <person name="Lindberg D.R."/>
            <person name="Seaver E.C."/>
            <person name="Weisblat D.A."/>
            <person name="Putnam N.H."/>
            <person name="Rokhsar D.S."/>
        </authorList>
    </citation>
    <scope>NUCLEOTIDE SEQUENCE</scope>
    <source>
        <strain evidence="9 11">I ESC-2004</strain>
    </source>
</reference>
<evidence type="ECO:0000256" key="6">
    <source>
        <dbReference type="ARBA" id="ARBA00023180"/>
    </source>
</evidence>
<dbReference type="InterPro" id="IPR024607">
    <property type="entry name" value="Sulfatase_CS"/>
</dbReference>
<dbReference type="Gene3D" id="3.40.720.10">
    <property type="entry name" value="Alkaline Phosphatase, subunit A"/>
    <property type="match status" value="1"/>
</dbReference>
<feature type="signal peptide" evidence="7">
    <location>
        <begin position="1"/>
        <end position="21"/>
    </location>
</feature>
<sequence length="561" mass="62630">MPIHRFRCVAFLLLQLTAVSATSPRPNIVFILADDLGWNDVGFHGSEQVLTPNLDALAYDGVILENYYVQPICTPSRAALMTGRHPIHTGMQQNVIYSAEPYGLGLNEIIFPQYLKQIGYKTHIVGKWHLGFFAEQYTPIERGFDSHYGYYMGAEDYWVHIAGNAHEVSFNASWGLDFRRNGEVVKTAFGQYSTELFTTEAENIIASHNQSEPLFMYVAQQAVHSANPYTGDAELEAPFKYYEKFPHIKNEKRRKFAAMVSALDDSVGNITKALHAKGILENTIICFSTDNGGPASGFDFNDASNWPLRGVKESLWEGGVRGTGFVWSPLMKTSGYTSPAMMQIFDFLPTLLKAAGYDMSKLSPDLDGIDQWEIISERKDAVRTEMLHNIDNTEGTRALRINEMKVVVSQGGSTRSWPLWYSTDQFYGGYNHTDHSVSADLSAKWDIDSEVAPRVNSDLTSVLRNLGRPLRSGTPLKIHCGPVPPSARGSCDVGKKPCLFNITADPCEFHNLADERPDMLSTMLDRLDQYQSTAVAPRNKPVDPNGLPSKHGGIWEPWIKL</sequence>
<keyword evidence="11" id="KW-1185">Reference proteome</keyword>
<dbReference type="EnsemblMetazoa" id="CapteT115907">
    <property type="protein sequence ID" value="CapteP115907"/>
    <property type="gene ID" value="CapteG115907"/>
</dbReference>
<reference evidence="11" key="1">
    <citation type="submission" date="2012-12" db="EMBL/GenBank/DDBJ databases">
        <authorList>
            <person name="Hellsten U."/>
            <person name="Grimwood J."/>
            <person name="Chapman J.A."/>
            <person name="Shapiro H."/>
            <person name="Aerts A."/>
            <person name="Otillar R.P."/>
            <person name="Terry A.Y."/>
            <person name="Boore J.L."/>
            <person name="Simakov O."/>
            <person name="Marletaz F."/>
            <person name="Cho S.-J."/>
            <person name="Edsinger-Gonzales E."/>
            <person name="Havlak P."/>
            <person name="Kuo D.-H."/>
            <person name="Larsson T."/>
            <person name="Lv J."/>
            <person name="Arendt D."/>
            <person name="Savage R."/>
            <person name="Osoegawa K."/>
            <person name="de Jong P."/>
            <person name="Lindberg D.R."/>
            <person name="Seaver E.C."/>
            <person name="Weisblat D.A."/>
            <person name="Putnam N.H."/>
            <person name="Grigoriev I.V."/>
            <person name="Rokhsar D.S."/>
        </authorList>
    </citation>
    <scope>NUCLEOTIDE SEQUENCE</scope>
    <source>
        <strain evidence="11">I ESC-2004</strain>
    </source>
</reference>
<dbReference type="InterPro" id="IPR000917">
    <property type="entry name" value="Sulfatase_N"/>
</dbReference>
<keyword evidence="7" id="KW-0732">Signal</keyword>
<dbReference type="EMBL" id="AMQN01011746">
    <property type="status" value="NOT_ANNOTATED_CDS"/>
    <property type="molecule type" value="Genomic_DNA"/>
</dbReference>
<keyword evidence="4" id="KW-0378">Hydrolase</keyword>
<dbReference type="FunCoup" id="R7TPT7">
    <property type="interactions" value="68"/>
</dbReference>
<dbReference type="AlphaFoldDB" id="R7TPT7"/>
<dbReference type="OMA" id="DMRNGTE"/>
<dbReference type="PROSITE" id="PS00149">
    <property type="entry name" value="SULFATASE_2"/>
    <property type="match status" value="1"/>
</dbReference>
<keyword evidence="6" id="KW-0325">Glycoprotein</keyword>
<dbReference type="HOGENOM" id="CLU_006332_10_1_1"/>
<evidence type="ECO:0000313" key="9">
    <source>
        <dbReference type="EMBL" id="ELT95582.1"/>
    </source>
</evidence>
<reference evidence="10" key="3">
    <citation type="submission" date="2015-06" db="UniProtKB">
        <authorList>
            <consortium name="EnsemblMetazoa"/>
        </authorList>
    </citation>
    <scope>IDENTIFICATION</scope>
</reference>
<dbReference type="CDD" id="cd16029">
    <property type="entry name" value="4-S"/>
    <property type="match status" value="1"/>
</dbReference>
<dbReference type="PANTHER" id="PTHR10342">
    <property type="entry name" value="ARYLSULFATASE"/>
    <property type="match status" value="1"/>
</dbReference>
<dbReference type="Gene3D" id="3.30.1120.10">
    <property type="match status" value="1"/>
</dbReference>
<evidence type="ECO:0000256" key="4">
    <source>
        <dbReference type="ARBA" id="ARBA00022801"/>
    </source>
</evidence>
<dbReference type="InterPro" id="IPR017850">
    <property type="entry name" value="Alkaline_phosphatase_core_sf"/>
</dbReference>
<evidence type="ECO:0000256" key="5">
    <source>
        <dbReference type="ARBA" id="ARBA00022837"/>
    </source>
</evidence>
<feature type="chain" id="PRO_5008787233" description="Sulfatase N-terminal domain-containing protein" evidence="7">
    <location>
        <begin position="22"/>
        <end position="561"/>
    </location>
</feature>
<dbReference type="STRING" id="283909.R7TPT7"/>
<gene>
    <name evidence="9" type="ORF">CAPTEDRAFT_115907</name>
</gene>
<organism evidence="9">
    <name type="scientific">Capitella teleta</name>
    <name type="common">Polychaete worm</name>
    <dbReference type="NCBI Taxonomy" id="283909"/>
    <lineage>
        <taxon>Eukaryota</taxon>
        <taxon>Metazoa</taxon>
        <taxon>Spiralia</taxon>
        <taxon>Lophotrochozoa</taxon>
        <taxon>Annelida</taxon>
        <taxon>Polychaeta</taxon>
        <taxon>Sedentaria</taxon>
        <taxon>Scolecida</taxon>
        <taxon>Capitellidae</taxon>
        <taxon>Capitella</taxon>
    </lineage>
</organism>
<comment type="cofactor">
    <cofactor evidence="1">
        <name>Ca(2+)</name>
        <dbReference type="ChEBI" id="CHEBI:29108"/>
    </cofactor>
</comment>
<evidence type="ECO:0000256" key="3">
    <source>
        <dbReference type="ARBA" id="ARBA00022723"/>
    </source>
</evidence>
<keyword evidence="5" id="KW-0106">Calcium</keyword>
<evidence type="ECO:0000313" key="10">
    <source>
        <dbReference type="EnsemblMetazoa" id="CapteP115907"/>
    </source>
</evidence>
<protein>
    <recommendedName>
        <fullName evidence="8">Sulfatase N-terminal domain-containing protein</fullName>
    </recommendedName>
</protein>
<evidence type="ECO:0000256" key="1">
    <source>
        <dbReference type="ARBA" id="ARBA00001913"/>
    </source>
</evidence>
<evidence type="ECO:0000259" key="8">
    <source>
        <dbReference type="Pfam" id="PF00884"/>
    </source>
</evidence>
<dbReference type="GO" id="GO:0046872">
    <property type="term" value="F:metal ion binding"/>
    <property type="evidence" value="ECO:0007669"/>
    <property type="project" value="UniProtKB-KW"/>
</dbReference>
<evidence type="ECO:0000256" key="2">
    <source>
        <dbReference type="ARBA" id="ARBA00008779"/>
    </source>
</evidence>
<accession>R7TPT7</accession>
<evidence type="ECO:0000256" key="7">
    <source>
        <dbReference type="SAM" id="SignalP"/>
    </source>
</evidence>